<dbReference type="SUPFAM" id="SSF51445">
    <property type="entry name" value="(Trans)glycosidases"/>
    <property type="match status" value="1"/>
</dbReference>
<comment type="caution">
    <text evidence="8">The sequence shown here is derived from an EMBL/GenBank/DDBJ whole genome shotgun (WGS) entry which is preliminary data.</text>
</comment>
<feature type="transmembrane region" description="Helical" evidence="6">
    <location>
        <begin position="386"/>
        <end position="407"/>
    </location>
</feature>
<proteinExistence type="inferred from homology"/>
<feature type="domain" description="Glycosyl hydrolase family 13 catalytic" evidence="7">
    <location>
        <begin position="512"/>
        <end position="928"/>
    </location>
</feature>
<name>A0AA39CV46_9EURO</name>
<evidence type="ECO:0000256" key="2">
    <source>
        <dbReference type="ARBA" id="ARBA00004141"/>
    </source>
</evidence>
<feature type="transmembrane region" description="Helical" evidence="6">
    <location>
        <begin position="363"/>
        <end position="380"/>
    </location>
</feature>
<feature type="transmembrane region" description="Helical" evidence="6">
    <location>
        <begin position="419"/>
        <end position="447"/>
    </location>
</feature>
<dbReference type="SMART" id="SM00642">
    <property type="entry name" value="Aamy"/>
    <property type="match status" value="1"/>
</dbReference>
<dbReference type="EMBL" id="JAPDRN010000084">
    <property type="protein sequence ID" value="KAJ9626024.1"/>
    <property type="molecule type" value="Genomic_DNA"/>
</dbReference>
<dbReference type="InterPro" id="IPR006047">
    <property type="entry name" value="GH13_cat_dom"/>
</dbReference>
<dbReference type="InterPro" id="IPR017853">
    <property type="entry name" value="GH"/>
</dbReference>
<dbReference type="Pfam" id="PF00128">
    <property type="entry name" value="Alpha-amylase"/>
    <property type="match status" value="1"/>
</dbReference>
<keyword evidence="4" id="KW-0479">Metal-binding</keyword>
<feature type="transmembrane region" description="Helical" evidence="6">
    <location>
        <begin position="35"/>
        <end position="55"/>
    </location>
</feature>
<organism evidence="8">
    <name type="scientific">Knufia peltigerae</name>
    <dbReference type="NCBI Taxonomy" id="1002370"/>
    <lineage>
        <taxon>Eukaryota</taxon>
        <taxon>Fungi</taxon>
        <taxon>Dikarya</taxon>
        <taxon>Ascomycota</taxon>
        <taxon>Pezizomycotina</taxon>
        <taxon>Eurotiomycetes</taxon>
        <taxon>Chaetothyriomycetidae</taxon>
        <taxon>Chaetothyriales</taxon>
        <taxon>Trichomeriaceae</taxon>
        <taxon>Knufia</taxon>
    </lineage>
</organism>
<evidence type="ECO:0000256" key="5">
    <source>
        <dbReference type="ARBA" id="ARBA00022729"/>
    </source>
</evidence>
<gene>
    <name evidence="8" type="ORF">H2204_010146</name>
</gene>
<evidence type="ECO:0000256" key="6">
    <source>
        <dbReference type="SAM" id="Phobius"/>
    </source>
</evidence>
<dbReference type="InterPro" id="IPR036259">
    <property type="entry name" value="MFS_trans_sf"/>
</dbReference>
<evidence type="ECO:0000256" key="4">
    <source>
        <dbReference type="ARBA" id="ARBA00022723"/>
    </source>
</evidence>
<feature type="transmembrane region" description="Helical" evidence="6">
    <location>
        <begin position="244"/>
        <end position="266"/>
    </location>
</feature>
<dbReference type="Gene3D" id="3.20.20.80">
    <property type="entry name" value="Glycosidases"/>
    <property type="match status" value="1"/>
</dbReference>
<evidence type="ECO:0000313" key="8">
    <source>
        <dbReference type="EMBL" id="KAJ9626024.1"/>
    </source>
</evidence>
<dbReference type="Pfam" id="PF07690">
    <property type="entry name" value="MFS_1"/>
    <property type="match status" value="1"/>
</dbReference>
<keyword evidence="6" id="KW-0472">Membrane</keyword>
<feature type="transmembrane region" description="Helical" evidence="6">
    <location>
        <begin position="89"/>
        <end position="107"/>
    </location>
</feature>
<dbReference type="SUPFAM" id="SSF103473">
    <property type="entry name" value="MFS general substrate transporter"/>
    <property type="match status" value="1"/>
</dbReference>
<sequence length="1044" mass="113297">MCFGFLGIQFGFALQNANASRIFETLGADMEAVPGLWIAAPLTGLLVQPVIGYLSDRTWTRWGRRRPFFMIGAVLTTLALLVMPNSPTLWIAAGTLWVLDASINVSMEPFRAFVGDQLAPRQRPAGYAMQSFFIGVGAIVASFLPFILAHFGVANTAAAGEVPDTVRYAFYFGAVVLLAAITWTVVSTREYSPDELASFDDAEPPAHHAGTAVTGPAPCAQVALWLGLGVLLAALIAWRQGDKMLYVLAGLCAGYGALLAAARVLPGTHMLAAIVGDLRAMPITMRRLAWVQFFSWFALFAMWIFTTRAVAGMHFGSTDVESEAYNEGANWVGVLFGAYNGFAALAALLIPPMVRAIGLRWSHLVNLWLGGVGLISMMFIDDPQWLLLSMVGVGFAWASILSLPYALLSDSVPAAKMGVYMGIFNFFIVIPQLVAASALGFALRAWLGGQPMHSADCRSVRVAGSVPSGGGVMRGALSVAVSLVLFAGHAAAAPRPVYVGTTEPFASDAVYFVVTDRFVNGDPSNDHRDQGGKHRTFDIPVPCPDKVDGNIGYLGGDFRGVLDNAGYIRNLGFGAVWITPIVDNPDEAFTGSKPISCTSTLTDRGKTGYHGYWGINFYKLDEHLPSRDLDFAGLTKGLHGAGLKVVLDIVGNHGSPAWTMPKRQPQFGQIFDKDGTLIADHQNLPPQKLDPKHTPLHAFYNNIGPVDSKDGSIFDGNLAELSDFNQDNPAVMDYLVGAYLQWTAQGVDALRIDTIGWLPHPWWHEFVNRIRAQHPGMFMFGEAFDYNAASIAEHTWPANANVSVLDFPLRGALEQTFGTAGKGFETLAEPLHLTAGPYANPYELMSFYDNHDMPRLQASDNGFIDAHNWLFTARGIPVVYYGSETGFMRGRAEHAGNRAYFGQPRVDAAPQSPIFAPLQHIAKLREATPALQRGLQVNERLQGDEAVFFRVLQHADVAQTALVLLNKGDAAKTFNVDRYLQAGIWRDALDGGEVKVSGALKAEVPAHGVKVFVLDADVKQPALQAELDKAVADQQSRDQRLRKR</sequence>
<comment type="cofactor">
    <cofactor evidence="1">
        <name>Ca(2+)</name>
        <dbReference type="ChEBI" id="CHEBI:29108"/>
    </cofactor>
</comment>
<dbReference type="PANTHER" id="PTHR10357:SF215">
    <property type="entry name" value="ALPHA-AMYLASE 1"/>
    <property type="match status" value="1"/>
</dbReference>
<protein>
    <recommendedName>
        <fullName evidence="7">Glycosyl hydrolase family 13 catalytic domain-containing protein</fullName>
    </recommendedName>
</protein>
<dbReference type="GO" id="GO:0022857">
    <property type="term" value="F:transmembrane transporter activity"/>
    <property type="evidence" value="ECO:0007669"/>
    <property type="project" value="InterPro"/>
</dbReference>
<dbReference type="CDD" id="cd11339">
    <property type="entry name" value="AmyAc_bac_CMD_like_2"/>
    <property type="match status" value="1"/>
</dbReference>
<feature type="transmembrane region" description="Helical" evidence="6">
    <location>
        <begin position="67"/>
        <end position="83"/>
    </location>
</feature>
<comment type="subcellular location">
    <subcellularLocation>
        <location evidence="2">Membrane</location>
        <topology evidence="2">Multi-pass membrane protein</topology>
    </subcellularLocation>
</comment>
<feature type="transmembrane region" description="Helical" evidence="6">
    <location>
        <begin position="168"/>
        <end position="186"/>
    </location>
</feature>
<dbReference type="GO" id="GO:0046872">
    <property type="term" value="F:metal ion binding"/>
    <property type="evidence" value="ECO:0007669"/>
    <property type="project" value="UniProtKB-KW"/>
</dbReference>
<evidence type="ECO:0000256" key="3">
    <source>
        <dbReference type="ARBA" id="ARBA00008061"/>
    </source>
</evidence>
<dbReference type="PANTHER" id="PTHR10357">
    <property type="entry name" value="ALPHA-AMYLASE FAMILY MEMBER"/>
    <property type="match status" value="1"/>
</dbReference>
<dbReference type="FunFam" id="1.20.1250.20:FF:000863">
    <property type="entry name" value="MFS transporter"/>
    <property type="match status" value="1"/>
</dbReference>
<evidence type="ECO:0000259" key="7">
    <source>
        <dbReference type="SMART" id="SM00642"/>
    </source>
</evidence>
<comment type="similarity">
    <text evidence="3">Belongs to the glycosyl hydrolase 13 family.</text>
</comment>
<feature type="transmembrane region" description="Helical" evidence="6">
    <location>
        <begin position="287"/>
        <end position="311"/>
    </location>
</feature>
<feature type="transmembrane region" description="Helical" evidence="6">
    <location>
        <begin position="127"/>
        <end position="148"/>
    </location>
</feature>
<dbReference type="AlphaFoldDB" id="A0AA39CV46"/>
<reference evidence="8" key="1">
    <citation type="submission" date="2022-10" db="EMBL/GenBank/DDBJ databases">
        <title>Culturing micro-colonial fungi from biological soil crusts in the Mojave desert and describing Neophaeococcomyces mojavensis, and introducing the new genera and species Taxawa tesnikishii.</title>
        <authorList>
            <person name="Kurbessoian T."/>
            <person name="Stajich J.E."/>
        </authorList>
    </citation>
    <scope>NUCLEOTIDE SEQUENCE</scope>
    <source>
        <strain evidence="8">TK_35</strain>
    </source>
</reference>
<evidence type="ECO:0000256" key="1">
    <source>
        <dbReference type="ARBA" id="ARBA00001913"/>
    </source>
</evidence>
<accession>A0AA39CV46</accession>
<keyword evidence="6" id="KW-1133">Transmembrane helix</keyword>
<feature type="transmembrane region" description="Helical" evidence="6">
    <location>
        <begin position="222"/>
        <end position="238"/>
    </location>
</feature>
<dbReference type="GO" id="GO:0005975">
    <property type="term" value="P:carbohydrate metabolic process"/>
    <property type="evidence" value="ECO:0007669"/>
    <property type="project" value="InterPro"/>
</dbReference>
<dbReference type="GO" id="GO:0016020">
    <property type="term" value="C:membrane"/>
    <property type="evidence" value="ECO:0007669"/>
    <property type="project" value="UniProtKB-SubCell"/>
</dbReference>
<keyword evidence="5" id="KW-0732">Signal</keyword>
<dbReference type="InterPro" id="IPR011701">
    <property type="entry name" value="MFS"/>
</dbReference>
<keyword evidence="6" id="KW-0812">Transmembrane</keyword>
<dbReference type="Gene3D" id="1.20.1250.20">
    <property type="entry name" value="MFS general substrate transporter like domains"/>
    <property type="match status" value="2"/>
</dbReference>
<feature type="transmembrane region" description="Helical" evidence="6">
    <location>
        <begin position="331"/>
        <end position="351"/>
    </location>
</feature>